<accession>A0A378XTT4</accession>
<keyword evidence="1" id="KW-0175">Coiled coil</keyword>
<reference evidence="3 4" key="1">
    <citation type="submission" date="2018-06" db="EMBL/GenBank/DDBJ databases">
        <authorList>
            <consortium name="Pathogen Informatics"/>
            <person name="Doyle S."/>
        </authorList>
    </citation>
    <scope>NUCLEOTIDE SEQUENCE [LARGE SCALE GENOMIC DNA]</scope>
    <source>
        <strain evidence="3 4">NCTC10343</strain>
    </source>
</reference>
<name>A0A378XTT4_PAEPO</name>
<dbReference type="AlphaFoldDB" id="A0A378XTT4"/>
<sequence length="207" mass="23572">MGRNAKPIDLHIAGGNPNRLTKAQIQARKEGEVKLGKTELEKLKPPVFVKDDTVAFAHWKQCMKDYKAAAAEGVNLLSSSDVGLLAMYCRTYSEYEKLLKQYQKIERISIEDYVFDEYFEELTRKAEEAEEDLNEYGLRAQKYLSQLASLEGVLKIETAINKKMDMLLKMQDRLFLNPLSKVKNVPKPKEPEKTSSKFGKFGGNRSG</sequence>
<protein>
    <submittedName>
        <fullName evidence="3">Phage terminase, small subunit</fullName>
    </submittedName>
</protein>
<evidence type="ECO:0000313" key="3">
    <source>
        <dbReference type="EMBL" id="SUA67460.1"/>
    </source>
</evidence>
<dbReference type="RefSeq" id="WP_019686489.1">
    <property type="nucleotide sequence ID" value="NZ_CP036496.1"/>
</dbReference>
<evidence type="ECO:0000256" key="1">
    <source>
        <dbReference type="SAM" id="Coils"/>
    </source>
</evidence>
<evidence type="ECO:0000256" key="2">
    <source>
        <dbReference type="SAM" id="MobiDB-lite"/>
    </source>
</evidence>
<gene>
    <name evidence="3" type="ORF">NCTC10343_01296</name>
</gene>
<dbReference type="Proteomes" id="UP000254400">
    <property type="component" value="Unassembled WGS sequence"/>
</dbReference>
<organism evidence="3 4">
    <name type="scientific">Paenibacillus polymyxa</name>
    <name type="common">Bacillus polymyxa</name>
    <dbReference type="NCBI Taxonomy" id="1406"/>
    <lineage>
        <taxon>Bacteria</taxon>
        <taxon>Bacillati</taxon>
        <taxon>Bacillota</taxon>
        <taxon>Bacilli</taxon>
        <taxon>Bacillales</taxon>
        <taxon>Paenibacillaceae</taxon>
        <taxon>Paenibacillus</taxon>
    </lineage>
</organism>
<feature type="coiled-coil region" evidence="1">
    <location>
        <begin position="119"/>
        <end position="146"/>
    </location>
</feature>
<proteinExistence type="predicted"/>
<feature type="region of interest" description="Disordered" evidence="2">
    <location>
        <begin position="182"/>
        <end position="207"/>
    </location>
</feature>
<dbReference type="EMBL" id="UGSC01000001">
    <property type="protein sequence ID" value="SUA67460.1"/>
    <property type="molecule type" value="Genomic_DNA"/>
</dbReference>
<dbReference type="GeneID" id="93350092"/>
<evidence type="ECO:0000313" key="4">
    <source>
        <dbReference type="Proteomes" id="UP000254400"/>
    </source>
</evidence>